<accession>A0AAV3QM47</accession>
<protein>
    <submittedName>
        <fullName evidence="1">Uncharacterized protein</fullName>
    </submittedName>
</protein>
<organism evidence="1 2">
    <name type="scientific">Lithospermum erythrorhizon</name>
    <name type="common">Purple gromwell</name>
    <name type="synonym">Lithospermum officinale var. erythrorhizon</name>
    <dbReference type="NCBI Taxonomy" id="34254"/>
    <lineage>
        <taxon>Eukaryota</taxon>
        <taxon>Viridiplantae</taxon>
        <taxon>Streptophyta</taxon>
        <taxon>Embryophyta</taxon>
        <taxon>Tracheophyta</taxon>
        <taxon>Spermatophyta</taxon>
        <taxon>Magnoliopsida</taxon>
        <taxon>eudicotyledons</taxon>
        <taxon>Gunneridae</taxon>
        <taxon>Pentapetalae</taxon>
        <taxon>asterids</taxon>
        <taxon>lamiids</taxon>
        <taxon>Boraginales</taxon>
        <taxon>Boraginaceae</taxon>
        <taxon>Boraginoideae</taxon>
        <taxon>Lithospermeae</taxon>
        <taxon>Lithospermum</taxon>
    </lineage>
</organism>
<dbReference type="EMBL" id="BAABME010005106">
    <property type="protein sequence ID" value="GAA0164610.1"/>
    <property type="molecule type" value="Genomic_DNA"/>
</dbReference>
<dbReference type="AlphaFoldDB" id="A0AAV3QM47"/>
<evidence type="ECO:0000313" key="1">
    <source>
        <dbReference type="EMBL" id="GAA0164610.1"/>
    </source>
</evidence>
<evidence type="ECO:0000313" key="2">
    <source>
        <dbReference type="Proteomes" id="UP001454036"/>
    </source>
</evidence>
<gene>
    <name evidence="1" type="ORF">LIER_20204</name>
</gene>
<keyword evidence="2" id="KW-1185">Reference proteome</keyword>
<sequence length="74" mass="8370">MTDEDIANLRTLQRLVLLLSQPRSQGSSNVDTQVVTTQIVLPSRLPQDVQQRLLRVPGDLVCRAAARTLRRLFM</sequence>
<reference evidence="1 2" key="1">
    <citation type="submission" date="2024-01" db="EMBL/GenBank/DDBJ databases">
        <title>The complete chloroplast genome sequence of Lithospermum erythrorhizon: insights into the phylogenetic relationship among Boraginaceae species and the maternal lineages of purple gromwells.</title>
        <authorList>
            <person name="Okada T."/>
            <person name="Watanabe K."/>
        </authorList>
    </citation>
    <scope>NUCLEOTIDE SEQUENCE [LARGE SCALE GENOMIC DNA]</scope>
</reference>
<dbReference type="Proteomes" id="UP001454036">
    <property type="component" value="Unassembled WGS sequence"/>
</dbReference>
<comment type="caution">
    <text evidence="1">The sequence shown here is derived from an EMBL/GenBank/DDBJ whole genome shotgun (WGS) entry which is preliminary data.</text>
</comment>
<proteinExistence type="predicted"/>
<name>A0AAV3QM47_LITER</name>